<keyword evidence="2" id="KW-1185">Reference proteome</keyword>
<evidence type="ECO:0000313" key="2">
    <source>
        <dbReference type="Proteomes" id="UP001469553"/>
    </source>
</evidence>
<dbReference type="Proteomes" id="UP001469553">
    <property type="component" value="Unassembled WGS sequence"/>
</dbReference>
<comment type="caution">
    <text evidence="1">The sequence shown here is derived from an EMBL/GenBank/DDBJ whole genome shotgun (WGS) entry which is preliminary data.</text>
</comment>
<proteinExistence type="predicted"/>
<protein>
    <submittedName>
        <fullName evidence="1">Uncharacterized protein</fullName>
    </submittedName>
</protein>
<accession>A0ABV0ZQK8</accession>
<evidence type="ECO:0000313" key="1">
    <source>
        <dbReference type="EMBL" id="MEQ2308301.1"/>
    </source>
</evidence>
<dbReference type="EMBL" id="JAHRIP010068636">
    <property type="protein sequence ID" value="MEQ2308301.1"/>
    <property type="molecule type" value="Genomic_DNA"/>
</dbReference>
<name>A0ABV0ZQK8_9TELE</name>
<reference evidence="1 2" key="1">
    <citation type="submission" date="2021-06" db="EMBL/GenBank/DDBJ databases">
        <authorList>
            <person name="Palmer J.M."/>
        </authorList>
    </citation>
    <scope>NUCLEOTIDE SEQUENCE [LARGE SCALE GENOMIC DNA]</scope>
    <source>
        <strain evidence="1 2">AS_MEX2019</strain>
        <tissue evidence="1">Muscle</tissue>
    </source>
</reference>
<feature type="non-terminal residue" evidence="1">
    <location>
        <position position="1"/>
    </location>
</feature>
<organism evidence="1 2">
    <name type="scientific">Ameca splendens</name>
    <dbReference type="NCBI Taxonomy" id="208324"/>
    <lineage>
        <taxon>Eukaryota</taxon>
        <taxon>Metazoa</taxon>
        <taxon>Chordata</taxon>
        <taxon>Craniata</taxon>
        <taxon>Vertebrata</taxon>
        <taxon>Euteleostomi</taxon>
        <taxon>Actinopterygii</taxon>
        <taxon>Neopterygii</taxon>
        <taxon>Teleostei</taxon>
        <taxon>Neoteleostei</taxon>
        <taxon>Acanthomorphata</taxon>
        <taxon>Ovalentaria</taxon>
        <taxon>Atherinomorphae</taxon>
        <taxon>Cyprinodontiformes</taxon>
        <taxon>Goodeidae</taxon>
        <taxon>Ameca</taxon>
    </lineage>
</organism>
<sequence>YQVSSSTGHCTCVPAPCCTPVCLRTEPQTPGKHAGQLVKIKACLGLSSVTGSVHCLSWHFVDPVMPCSVQLLGSSVHNVPTVLLSLKSWDKNKLCASQSSSSQTVLPTRMALLDAK</sequence>
<gene>
    <name evidence="1" type="ORF">AMECASPLE_026921</name>
</gene>